<dbReference type="InterPro" id="IPR006172">
    <property type="entry name" value="DNA-dir_DNA_pol_B"/>
</dbReference>
<evidence type="ECO:0000256" key="3">
    <source>
        <dbReference type="ARBA" id="ARBA00022679"/>
    </source>
</evidence>
<keyword evidence="4 13" id="KW-0548">Nucleotidyltransferase</keyword>
<feature type="binding site" evidence="13">
    <location>
        <begin position="388"/>
        <end position="390"/>
    </location>
    <ligand>
        <name>substrate</name>
    </ligand>
</feature>
<feature type="region of interest" description="Polymerase" evidence="13">
    <location>
        <begin position="353"/>
        <end position="829"/>
    </location>
</feature>
<keyword evidence="5 13" id="KW-0235">DNA replication</keyword>
<dbReference type="KEGG" id="vg:77946736"/>
<dbReference type="EC" id="2.7.7.7" evidence="2 13"/>
<evidence type="ECO:0000256" key="11">
    <source>
        <dbReference type="ARBA" id="ARBA00023125"/>
    </source>
</evidence>
<feature type="site" description="Optimization of metal coordination by the polymerase active site" evidence="13">
    <location>
        <position position="633"/>
    </location>
</feature>
<evidence type="ECO:0000256" key="14">
    <source>
        <dbReference type="RuleBase" id="RU000442"/>
    </source>
</evidence>
<dbReference type="InterPro" id="IPR017964">
    <property type="entry name" value="DNA-dir_DNA_pol_B_CS"/>
</dbReference>
<sequence>MKFYTNVQQVGDDILYRGWDHNGRVHFREPFSPTLFVSSPKESDYKTLDGHSVKPIKFSGVRDARDFMRKYEKVENFNVYGYERFIYQYIADEYPDEIDYDFKRLEIYTIDIEVASEQGFPDVQSVSEEVLCITMKNLNTKRVDVWATREFDVPEGVNVHYQWDESTMLKDFIDFWVRNTPDIITGWNCYLYDIPYLVRRIDRIMGSKWYRSLSPWEKVNEREIVIMGRTNIAYDIMGVSCLDYLDLYKKFTYTNQESYRLDHIAFVELGQRKLDHSEFDTFRDFYTNGWQKFVEYNIFDVELVDRLEDKMKLIELATTMAYDAKVNFEDVYSQVRMWDTLIYNDLSKRNIVVPPKITSKKDDKYAGAYVKEPIPGLYNWVVSFDLNSLYPHLIMQYNISPETLQDTKHPSVTVDKILGQQVDLSGLNGLTVCANGAMYTTKQRGFLPEMMQRIYEERKIYKKKMIAAKQEHEKNPSEKLEKDIAKFNNIQMARKIQLNSAYGAIGNQYFRYYNLANAEAITLSGQVSIRWIENKMNKYLNNLLQTEDVDYVIASDTDSIYLNLGPLVDKFFGSKSSDKATVVSLLDKICQEKLEPFIERSYQELADYVSAYDQKMKMKRETIADKGIWTAKKRYILNAWDIEGVRFTDPKLKIMGIEAVKSSTPAPCRQKIKDALKVIMTQTNDDLIQFIDEFREEFKSMKPEEISFPRGVNNLGKFSDPTTIYGKATPIHVRGTLLYNFYLRKLGLTNKYPIIQEGEKIRFLYLKVPNKINENVISFIQDFPTELGLDKYVDYDLQFSKSFLEPLSTIINTIGWKTEKINTLEFLFG</sequence>
<comment type="caution">
    <text evidence="13">Lacks conserved residue(s) required for the propagation of feature annotation.</text>
</comment>
<reference evidence="17" key="1">
    <citation type="submission" date="2020-10" db="EMBL/GenBank/DDBJ databases">
        <title>The Isolation and Genome Sequence of a Novel Cyanophage S-H38 from the Yellow Sea, China.</title>
        <authorList>
            <person name="Jiang T."/>
        </authorList>
    </citation>
    <scope>NUCLEOTIDE SEQUENCE</scope>
</reference>
<feature type="binding site" evidence="13">
    <location>
        <position position="193"/>
    </location>
    <ligand>
        <name>Mg(2+)</name>
        <dbReference type="ChEBI" id="CHEBI:18420"/>
        <label>2</label>
        <note>catalytic; for 3'-5' exonuclease activity</note>
    </ligand>
</feature>
<dbReference type="Gene3D" id="3.30.420.10">
    <property type="entry name" value="Ribonuclease H-like superfamily/Ribonuclease H"/>
    <property type="match status" value="1"/>
</dbReference>
<feature type="binding site" evidence="13">
    <location>
        <position position="458"/>
    </location>
    <ligand>
        <name>substrate</name>
    </ligand>
</feature>
<dbReference type="GO" id="GO:0003887">
    <property type="term" value="F:DNA-directed DNA polymerase activity"/>
    <property type="evidence" value="ECO:0007669"/>
    <property type="project" value="UniProtKB-UniRule"/>
</dbReference>
<dbReference type="PROSITE" id="PS00116">
    <property type="entry name" value="DNA_POLYMERASE_B"/>
    <property type="match status" value="1"/>
</dbReference>
<dbReference type="Gene3D" id="1.20.1280.300">
    <property type="match status" value="1"/>
</dbReference>
<dbReference type="GO" id="GO:0008408">
    <property type="term" value="F:3'-5' exonuclease activity"/>
    <property type="evidence" value="ECO:0007669"/>
    <property type="project" value="UniProtKB-UniRule"/>
</dbReference>
<keyword evidence="8 13" id="KW-0269">Exonuclease</keyword>
<keyword evidence="13" id="KW-0479">Metal-binding</keyword>
<evidence type="ECO:0000256" key="5">
    <source>
        <dbReference type="ARBA" id="ARBA00022705"/>
    </source>
</evidence>
<comment type="function">
    <text evidence="13">Replicates the viral genomic DNA. This polymerase possesses two enzymatic activities: DNA synthesis (polymerase) and an exonucleolytic activity that degrades single-stranded DNA in the 3'- to 5'-direction for proofreading purpose.</text>
</comment>
<keyword evidence="10 13" id="KW-1194">Viral DNA replication</keyword>
<dbReference type="PANTHER" id="PTHR10322:SF23">
    <property type="entry name" value="DNA POLYMERASE DELTA CATALYTIC SUBUNIT"/>
    <property type="match status" value="1"/>
</dbReference>
<feature type="region of interest" description="Binding of DNA in B-conformation" evidence="13">
    <location>
        <begin position="632"/>
        <end position="635"/>
    </location>
</feature>
<feature type="binding site" evidence="13">
    <location>
        <position position="558"/>
    </location>
    <ligand>
        <name>Mg(2+)</name>
        <dbReference type="ChEBI" id="CHEBI:18420"/>
        <label>4</label>
        <note>catalytic; for polymerase activity</note>
    </ligand>
</feature>
<keyword evidence="6 13" id="KW-0540">Nuclease</keyword>
<keyword evidence="9 13" id="KW-0239">DNA-directed DNA polymerase</keyword>
<evidence type="ECO:0000256" key="4">
    <source>
        <dbReference type="ARBA" id="ARBA00022695"/>
    </source>
</evidence>
<feature type="site" description="Optimization of metal coordination by the polymerase active site" evidence="13">
    <location>
        <position position="556"/>
    </location>
</feature>
<evidence type="ECO:0000256" key="12">
    <source>
        <dbReference type="ARBA" id="ARBA00049244"/>
    </source>
</evidence>
<evidence type="ECO:0000256" key="9">
    <source>
        <dbReference type="ARBA" id="ARBA00022932"/>
    </source>
</evidence>
<evidence type="ECO:0000313" key="18">
    <source>
        <dbReference type="Proteomes" id="UP000663144"/>
    </source>
</evidence>
<dbReference type="GO" id="GO:0003677">
    <property type="term" value="F:DNA binding"/>
    <property type="evidence" value="ECO:0007669"/>
    <property type="project" value="UniProtKB-UniRule"/>
</dbReference>
<feature type="site" description="Essential for viral replication" evidence="13">
    <location>
        <position position="641"/>
    </location>
</feature>
<comment type="cofactor">
    <cofactor evidence="13">
        <name>Mg(2+)</name>
        <dbReference type="ChEBI" id="CHEBI:18420"/>
    </cofactor>
</comment>
<feature type="region of interest" description="Interaction with the polymerase clamp" evidence="13">
    <location>
        <begin position="824"/>
        <end position="829"/>
    </location>
</feature>
<evidence type="ECO:0000259" key="15">
    <source>
        <dbReference type="Pfam" id="PF00136"/>
    </source>
</evidence>
<evidence type="ECO:0000256" key="8">
    <source>
        <dbReference type="ARBA" id="ARBA00022839"/>
    </source>
</evidence>
<dbReference type="PRINTS" id="PR00106">
    <property type="entry name" value="DNAPOLB"/>
</dbReference>
<comment type="domain">
    <text evidence="13">The N-terminus contains the 3'-5' exonuclease activity. The C-terminus contains the polymerase activity and is involved in binding to the polymerase clamp protein. A beta hairpin structure is necessary for the proofreading function of the polymerase.</text>
</comment>
<feature type="binding site" evidence="13">
    <location>
        <position position="385"/>
    </location>
    <ligand>
        <name>Mg(2+)</name>
        <dbReference type="ChEBI" id="CHEBI:18420"/>
        <label>4</label>
        <note>catalytic; for polymerase activity</note>
    </ligand>
</feature>
<dbReference type="InterPro" id="IPR012337">
    <property type="entry name" value="RNaseH-like_sf"/>
</dbReference>
<dbReference type="GO" id="GO:0046872">
    <property type="term" value="F:metal ion binding"/>
    <property type="evidence" value="ECO:0007669"/>
    <property type="project" value="UniProtKB-KW"/>
</dbReference>
<feature type="domain" description="DNA-directed DNA polymerase family B multifunctional" evidence="15">
    <location>
        <begin position="341"/>
        <end position="564"/>
    </location>
</feature>
<dbReference type="InterPro" id="IPR006134">
    <property type="entry name" value="DNA-dir_DNA_pol_B_multi_dom"/>
</dbReference>
<keyword evidence="7 13" id="KW-0378">Hydrolase</keyword>
<dbReference type="SUPFAM" id="SSF56672">
    <property type="entry name" value="DNA/RNA polymerases"/>
    <property type="match status" value="1"/>
</dbReference>
<dbReference type="InterPro" id="IPR023211">
    <property type="entry name" value="DNA_pol_palm_dom_sf"/>
</dbReference>
<dbReference type="SUPFAM" id="SSF53098">
    <property type="entry name" value="Ribonuclease H-like"/>
    <property type="match status" value="1"/>
</dbReference>
<feature type="region of interest" description="Beta hairpin" evidence="13">
    <location>
        <begin position="219"/>
        <end position="235"/>
    </location>
</feature>
<feature type="binding site" evidence="13">
    <location>
        <position position="558"/>
    </location>
    <ligand>
        <name>Mg(2+)</name>
        <dbReference type="ChEBI" id="CHEBI:18420"/>
        <label>3</label>
        <note>catalytic; for polymerase activity</note>
    </ligand>
</feature>
<feature type="binding site" evidence="13">
    <location>
        <position position="300"/>
    </location>
    <ligand>
        <name>Mg(2+)</name>
        <dbReference type="ChEBI" id="CHEBI:18420"/>
        <label>2</label>
        <note>catalytic; for 3'-5' exonuclease activity</note>
    </ligand>
</feature>
<evidence type="ECO:0000256" key="6">
    <source>
        <dbReference type="ARBA" id="ARBA00022722"/>
    </source>
</evidence>
<protein>
    <recommendedName>
        <fullName evidence="2 13">DNA-directed DNA polymerase</fullName>
        <ecNumber evidence="2 13">2.7.7.7</ecNumber>
        <ecNumber evidence="13">3.1.11.-</ecNumber>
    </recommendedName>
</protein>
<dbReference type="SMART" id="SM00486">
    <property type="entry name" value="POLBc"/>
    <property type="match status" value="1"/>
</dbReference>
<feature type="binding site" evidence="13">
    <location>
        <position position="111"/>
    </location>
    <ligand>
        <name>Mg(2+)</name>
        <dbReference type="ChEBI" id="CHEBI:18420"/>
        <label>1</label>
        <note>catalytic; for 3'-5' exonuclease activity</note>
    </ligand>
</feature>
<feature type="binding site" evidence="13">
    <location>
        <position position="386"/>
    </location>
    <ligand>
        <name>Mg(2+)</name>
        <dbReference type="ChEBI" id="CHEBI:18420"/>
        <label>4</label>
        <note>catalytic; for polymerase activity</note>
    </ligand>
</feature>
<comment type="catalytic activity">
    <reaction evidence="12 13 14">
        <text>DNA(n) + a 2'-deoxyribonucleoside 5'-triphosphate = DNA(n+1) + diphosphate</text>
        <dbReference type="Rhea" id="RHEA:22508"/>
        <dbReference type="Rhea" id="RHEA-COMP:17339"/>
        <dbReference type="Rhea" id="RHEA-COMP:17340"/>
        <dbReference type="ChEBI" id="CHEBI:33019"/>
        <dbReference type="ChEBI" id="CHEBI:61560"/>
        <dbReference type="ChEBI" id="CHEBI:173112"/>
        <dbReference type="EC" id="2.7.7.7"/>
    </reaction>
</comment>
<evidence type="ECO:0000256" key="7">
    <source>
        <dbReference type="ARBA" id="ARBA00022801"/>
    </source>
</evidence>
<dbReference type="EMBL" id="MW117965">
    <property type="protein sequence ID" value="QPB08040.1"/>
    <property type="molecule type" value="Genomic_DNA"/>
</dbReference>
<dbReference type="GO" id="GO:0006261">
    <property type="term" value="P:DNA-templated DNA replication"/>
    <property type="evidence" value="ECO:0007669"/>
    <property type="project" value="TreeGrafter"/>
</dbReference>
<keyword evidence="11 13" id="KW-0238">DNA-binding</keyword>
<dbReference type="InterPro" id="IPR034749">
    <property type="entry name" value="DPOL_T4"/>
</dbReference>
<dbReference type="InterPro" id="IPR006133">
    <property type="entry name" value="DNA-dir_DNA_pol_B_exonuc"/>
</dbReference>
<dbReference type="InterPro" id="IPR043502">
    <property type="entry name" value="DNA/RNA_pol_sf"/>
</dbReference>
<dbReference type="InterPro" id="IPR036397">
    <property type="entry name" value="RNaseH_sf"/>
</dbReference>
<dbReference type="PANTHER" id="PTHR10322">
    <property type="entry name" value="DNA POLYMERASE CATALYTIC SUBUNIT"/>
    <property type="match status" value="1"/>
</dbReference>
<comment type="subunit">
    <text evidence="13">Part of the replicase complex that includes the DNA polymerase, the polymerase clamp, the clamp loader complex, the single-stranded DNA binding protein, and the primase/helicase. Interacts with the polymerase clamp; this interaction constitutes the polymerase holoenzyme.</text>
</comment>
<feature type="binding site" evidence="13">
    <location>
        <position position="300"/>
    </location>
    <ligand>
        <name>Mg(2+)</name>
        <dbReference type="ChEBI" id="CHEBI:18420"/>
        <label>1</label>
        <note>catalytic; for 3'-5' exonuclease activity</note>
    </ligand>
</feature>
<dbReference type="InterPro" id="IPR050240">
    <property type="entry name" value="DNA_pol_type-B"/>
</dbReference>
<dbReference type="Gene3D" id="3.30.342.10">
    <property type="entry name" value="DNA Polymerase, chain B, domain 1"/>
    <property type="match status" value="1"/>
</dbReference>
<dbReference type="Proteomes" id="UP000663144">
    <property type="component" value="Segment"/>
</dbReference>
<dbReference type="GeneID" id="77946736"/>
<dbReference type="Pfam" id="PF00136">
    <property type="entry name" value="DNA_pol_B"/>
    <property type="match status" value="1"/>
</dbReference>
<feature type="binding site" evidence="13">
    <location>
        <position position="113"/>
    </location>
    <ligand>
        <name>Mg(2+)</name>
        <dbReference type="ChEBI" id="CHEBI:18420"/>
        <label>1</label>
        <note>catalytic; for 3'-5' exonuclease activity</note>
    </ligand>
</feature>
<feature type="binding site" evidence="13">
    <location>
        <position position="385"/>
    </location>
    <ligand>
        <name>Mg(2+)</name>
        <dbReference type="ChEBI" id="CHEBI:18420"/>
        <label>3</label>
        <note>catalytic; for polymerase activity</note>
    </ligand>
</feature>
<dbReference type="EC" id="3.1.11.-" evidence="13"/>
<dbReference type="Pfam" id="PF03104">
    <property type="entry name" value="DNA_pol_B_exo1"/>
    <property type="match status" value="1"/>
</dbReference>
<evidence type="ECO:0000313" key="17">
    <source>
        <dbReference type="EMBL" id="QPB08040.1"/>
    </source>
</evidence>
<feature type="domain" description="DNA-directed DNA polymerase family B exonuclease" evidence="16">
    <location>
        <begin position="101"/>
        <end position="264"/>
    </location>
</feature>
<organism evidence="17 18">
    <name type="scientific">Synechococcus phage S-H38</name>
    <dbReference type="NCBI Taxonomy" id="2783673"/>
    <lineage>
        <taxon>Viruses</taxon>
        <taxon>Duplodnaviria</taxon>
        <taxon>Heunggongvirae</taxon>
        <taxon>Uroviricota</taxon>
        <taxon>Caudoviricetes</taxon>
        <taxon>Pantevenvirales</taxon>
        <taxon>Kyanoviridae</taxon>
        <taxon>Yellowseavirus</taxon>
        <taxon>Yellowseavirus thirtyeight</taxon>
    </lineage>
</organism>
<dbReference type="GO" id="GO:0000166">
    <property type="term" value="F:nucleotide binding"/>
    <property type="evidence" value="ECO:0007669"/>
    <property type="project" value="UniProtKB-UniRule"/>
</dbReference>
<dbReference type="Gene3D" id="3.40.1820.10">
    <property type="entry name" value="DnaQ-like 3'-5' exonuclease"/>
    <property type="match status" value="1"/>
</dbReference>
<evidence type="ECO:0000256" key="2">
    <source>
        <dbReference type="ARBA" id="ARBA00012417"/>
    </source>
</evidence>
<name>A0A873WAB1_9CAUD</name>
<evidence type="ECO:0000256" key="13">
    <source>
        <dbReference type="HAMAP-Rule" id="MF_04100"/>
    </source>
</evidence>
<dbReference type="RefSeq" id="YP_010670531.1">
    <property type="nucleotide sequence ID" value="NC_070964.1"/>
</dbReference>
<evidence type="ECO:0000256" key="10">
    <source>
        <dbReference type="ARBA" id="ARBA00023109"/>
    </source>
</evidence>
<dbReference type="GO" id="GO:0039686">
    <property type="term" value="P:bidirectional double-stranded viral DNA replication"/>
    <property type="evidence" value="ECO:0007669"/>
    <property type="project" value="UniProtKB-UniRule"/>
</dbReference>
<feature type="binding site" evidence="13">
    <location>
        <position position="495"/>
    </location>
    <ligand>
        <name>substrate</name>
    </ligand>
</feature>
<evidence type="ECO:0000259" key="16">
    <source>
        <dbReference type="Pfam" id="PF03104"/>
    </source>
</evidence>
<proteinExistence type="inferred from homology"/>
<accession>A0A873WAB1</accession>
<comment type="similarity">
    <text evidence="1 13 14">Belongs to the DNA polymerase type-B family.</text>
</comment>
<evidence type="ECO:0000256" key="1">
    <source>
        <dbReference type="ARBA" id="ARBA00005755"/>
    </source>
</evidence>
<dbReference type="HAMAP" id="MF_04100">
    <property type="entry name" value="DPOL_T4"/>
    <property type="match status" value="1"/>
</dbReference>
<keyword evidence="18" id="KW-1185">Reference proteome</keyword>
<keyword evidence="13" id="KW-0460">Magnesium</keyword>
<dbReference type="Gene3D" id="3.90.1600.10">
    <property type="entry name" value="Palm domain of DNA polymerase"/>
    <property type="match status" value="1"/>
</dbReference>
<keyword evidence="13" id="KW-0511">Multifunctional enzyme</keyword>
<keyword evidence="3 13" id="KW-0808">Transferase</keyword>